<gene>
    <name evidence="1" type="ORF">BOTBODRAFT_68383</name>
</gene>
<sequence>METFAERQEQLMLDLVEHMASESQAVMEPALLHTEVHDNAPSNSTLRLSSRRLQVLGQARDHIIKIIGRFVENQKSQLALQHKQLVPFDRLPNELHTIIFELVQTSTIASIEEGEDNDTGNVLHIGWCLSRVSRLWRQIALRTPRLWTLISMPAPEFVDACLSRSQDLPVDIMLKAELRGDIYRDPVTQYEAEVQKSTPLLLTHAARWRALVVADIRPKYYAPLFAGAAPRMEKLDLKIANKDDHYEWYILPKAFCGTLSGLRELRLKDMSIPLSSGIYKNLVKLSLKFVTFAEDTVGNFLEVLPASPHLEILSLWAVYFNSTANEHFPESPIHLPHLKEIWLDQMELVWPDIILNSIHISSSTQIFVSGYLGAFQDLADIIPPPDVLPNTIPGLLEITDLIFNFESKPEHCLLGCSARTPELRGNLLNLDFGSLPSREGRDAVAKSVFLGLGQELPLAEIISVVLVHVASNFIQASDFIQVLSRLPHLAELTLHYCAAPFMNTIGQGELALPNLTSLSFHDLVESKMNSPHMRMPTPKEFAAMLSNLPTVQTLSFINCSARLIRVLTSTPTKHLCEHMSELHLEKCDITAKDLVPLAKSRIKWGTVADLETLWVCECKAIDKAVTDELKKIIDYVGSV</sequence>
<dbReference type="SUPFAM" id="SSF52047">
    <property type="entry name" value="RNI-like"/>
    <property type="match status" value="1"/>
</dbReference>
<evidence type="ECO:0008006" key="3">
    <source>
        <dbReference type="Google" id="ProtNLM"/>
    </source>
</evidence>
<dbReference type="HOGENOM" id="CLU_024199_1_2_1"/>
<evidence type="ECO:0000313" key="1">
    <source>
        <dbReference type="EMBL" id="KDQ10784.1"/>
    </source>
</evidence>
<dbReference type="Proteomes" id="UP000027195">
    <property type="component" value="Unassembled WGS sequence"/>
</dbReference>
<dbReference type="OrthoDB" id="2800666at2759"/>
<organism evidence="1 2">
    <name type="scientific">Botryobasidium botryosum (strain FD-172 SS1)</name>
    <dbReference type="NCBI Taxonomy" id="930990"/>
    <lineage>
        <taxon>Eukaryota</taxon>
        <taxon>Fungi</taxon>
        <taxon>Dikarya</taxon>
        <taxon>Basidiomycota</taxon>
        <taxon>Agaricomycotina</taxon>
        <taxon>Agaricomycetes</taxon>
        <taxon>Cantharellales</taxon>
        <taxon>Botryobasidiaceae</taxon>
        <taxon>Botryobasidium</taxon>
    </lineage>
</organism>
<dbReference type="AlphaFoldDB" id="A0A067M5F7"/>
<keyword evidence="2" id="KW-1185">Reference proteome</keyword>
<dbReference type="InterPro" id="IPR032675">
    <property type="entry name" value="LRR_dom_sf"/>
</dbReference>
<accession>A0A067M5F7</accession>
<dbReference type="EMBL" id="KL198064">
    <property type="protein sequence ID" value="KDQ10784.1"/>
    <property type="molecule type" value="Genomic_DNA"/>
</dbReference>
<name>A0A067M5F7_BOTB1</name>
<reference evidence="2" key="1">
    <citation type="journal article" date="2014" name="Proc. Natl. Acad. Sci. U.S.A.">
        <title>Extensive sampling of basidiomycete genomes demonstrates inadequacy of the white-rot/brown-rot paradigm for wood decay fungi.</title>
        <authorList>
            <person name="Riley R."/>
            <person name="Salamov A.A."/>
            <person name="Brown D.W."/>
            <person name="Nagy L.G."/>
            <person name="Floudas D."/>
            <person name="Held B.W."/>
            <person name="Levasseur A."/>
            <person name="Lombard V."/>
            <person name="Morin E."/>
            <person name="Otillar R."/>
            <person name="Lindquist E.A."/>
            <person name="Sun H."/>
            <person name="LaButti K.M."/>
            <person name="Schmutz J."/>
            <person name="Jabbour D."/>
            <person name="Luo H."/>
            <person name="Baker S.E."/>
            <person name="Pisabarro A.G."/>
            <person name="Walton J.D."/>
            <person name="Blanchette R.A."/>
            <person name="Henrissat B."/>
            <person name="Martin F."/>
            <person name="Cullen D."/>
            <person name="Hibbett D.S."/>
            <person name="Grigoriev I.V."/>
        </authorList>
    </citation>
    <scope>NUCLEOTIDE SEQUENCE [LARGE SCALE GENOMIC DNA]</scope>
    <source>
        <strain evidence="2">FD-172 SS1</strain>
    </source>
</reference>
<proteinExistence type="predicted"/>
<dbReference type="InParanoid" id="A0A067M5F7"/>
<dbReference type="PANTHER" id="PTHR38926:SF72">
    <property type="entry name" value="IM:7136021-RELATED"/>
    <property type="match status" value="1"/>
</dbReference>
<protein>
    <recommendedName>
        <fullName evidence="3">F-box domain-containing protein</fullName>
    </recommendedName>
</protein>
<dbReference type="Gene3D" id="3.80.10.10">
    <property type="entry name" value="Ribonuclease Inhibitor"/>
    <property type="match status" value="1"/>
</dbReference>
<dbReference type="PANTHER" id="PTHR38926">
    <property type="entry name" value="F-BOX DOMAIN CONTAINING PROTEIN, EXPRESSED"/>
    <property type="match status" value="1"/>
</dbReference>
<evidence type="ECO:0000313" key="2">
    <source>
        <dbReference type="Proteomes" id="UP000027195"/>
    </source>
</evidence>